<dbReference type="PANTHER" id="PTHR30204">
    <property type="entry name" value="REDOX-CYCLING DRUG-SENSING TRANSCRIPTIONAL ACTIVATOR SOXR"/>
    <property type="match status" value="1"/>
</dbReference>
<name>A0A9X8NXY9_BACCE</name>
<dbReference type="Proteomes" id="UP000253597">
    <property type="component" value="Unassembled WGS sequence"/>
</dbReference>
<dbReference type="CDD" id="cd01106">
    <property type="entry name" value="HTH_TipAL-Mta"/>
    <property type="match status" value="1"/>
</dbReference>
<evidence type="ECO:0000313" key="4">
    <source>
        <dbReference type="Proteomes" id="UP000253597"/>
    </source>
</evidence>
<dbReference type="RefSeq" id="WP_113303915.1">
    <property type="nucleotide sequence ID" value="NZ_JAXOWB010000002.1"/>
</dbReference>
<feature type="domain" description="HTH merR-type" evidence="2">
    <location>
        <begin position="9"/>
        <end position="75"/>
    </location>
</feature>
<evidence type="ECO:0000259" key="2">
    <source>
        <dbReference type="PROSITE" id="PS50937"/>
    </source>
</evidence>
<evidence type="ECO:0000313" key="3">
    <source>
        <dbReference type="EMBL" id="RWQ77981.1"/>
    </source>
</evidence>
<proteinExistence type="predicted"/>
<dbReference type="SUPFAM" id="SSF46955">
    <property type="entry name" value="Putative DNA-binding domain"/>
    <property type="match status" value="1"/>
</dbReference>
<accession>A0A9X8NXY9</accession>
<keyword evidence="1" id="KW-0238">DNA-binding</keyword>
<dbReference type="GO" id="GO:0003700">
    <property type="term" value="F:DNA-binding transcription factor activity"/>
    <property type="evidence" value="ECO:0007669"/>
    <property type="project" value="InterPro"/>
</dbReference>
<protein>
    <submittedName>
        <fullName evidence="3">MerR family transcriptional regulator</fullName>
    </submittedName>
</protein>
<organism evidence="3 4">
    <name type="scientific">Bacillus cereus</name>
    <dbReference type="NCBI Taxonomy" id="1396"/>
    <lineage>
        <taxon>Bacteria</taxon>
        <taxon>Bacillati</taxon>
        <taxon>Bacillota</taxon>
        <taxon>Bacilli</taxon>
        <taxon>Bacillales</taxon>
        <taxon>Bacillaceae</taxon>
        <taxon>Bacillus</taxon>
        <taxon>Bacillus cereus group</taxon>
    </lineage>
</organism>
<dbReference type="InterPro" id="IPR047057">
    <property type="entry name" value="MerR_fam"/>
</dbReference>
<dbReference type="EMBL" id="QNGD03000001">
    <property type="protein sequence ID" value="RWQ77981.1"/>
    <property type="molecule type" value="Genomic_DNA"/>
</dbReference>
<dbReference type="PROSITE" id="PS50937">
    <property type="entry name" value="HTH_MERR_2"/>
    <property type="match status" value="1"/>
</dbReference>
<dbReference type="Pfam" id="PF13411">
    <property type="entry name" value="MerR_1"/>
    <property type="match status" value="1"/>
</dbReference>
<reference evidence="3 4" key="1">
    <citation type="submission" date="2019-01" db="EMBL/GenBank/DDBJ databases">
        <title>Draft genome sequence of heavy metal resistant Bacillus cereus NWUAB01.</title>
        <authorList>
            <person name="Babalola O."/>
            <person name="Aremu B.R."/>
            <person name="Ayangbenro A.S."/>
        </authorList>
    </citation>
    <scope>NUCLEOTIDE SEQUENCE [LARGE SCALE GENOMIC DNA]</scope>
    <source>
        <strain evidence="3 4">NWUAB01</strain>
    </source>
</reference>
<dbReference type="PROSITE" id="PS00552">
    <property type="entry name" value="HTH_MERR_1"/>
    <property type="match status" value="1"/>
</dbReference>
<dbReference type="InterPro" id="IPR000551">
    <property type="entry name" value="MerR-type_HTH_dom"/>
</dbReference>
<sequence>MNEKKCFAIGEFSKKTGISIRTLHYYDEIGLLNPEKNPRSGHRLYTECDVQTLQRIVTFKFLGYSLDEISEMMDKSTVDLSFRESLNLQQKALKNKKEHIELVLGAIHRIQVLLEDEAEIDSTVLIYLIRSIEAENLERKRLERHIPEEIVSLLFDHSKETLVQGDKEFLHYVKRVKKLAGRPVDDLEVQELVAWWLEKANEAVCSTLSLMDEGMVKELKEIEGEETGELPPSPFTEEEDTWLAQVMDYYFDYGAGTTQEEQKGN</sequence>
<comment type="caution">
    <text evidence="3">The sequence shown here is derived from an EMBL/GenBank/DDBJ whole genome shotgun (WGS) entry which is preliminary data.</text>
</comment>
<dbReference type="Gene3D" id="6.10.250.360">
    <property type="match status" value="1"/>
</dbReference>
<dbReference type="AlphaFoldDB" id="A0A9X8NXY9"/>
<dbReference type="Gene3D" id="1.10.1660.10">
    <property type="match status" value="1"/>
</dbReference>
<dbReference type="InterPro" id="IPR009061">
    <property type="entry name" value="DNA-bd_dom_put_sf"/>
</dbReference>
<dbReference type="PANTHER" id="PTHR30204:SF96">
    <property type="entry name" value="CHROMOSOME-ANCHORING PROTEIN RACA"/>
    <property type="match status" value="1"/>
</dbReference>
<dbReference type="SMART" id="SM00422">
    <property type="entry name" value="HTH_MERR"/>
    <property type="match status" value="1"/>
</dbReference>
<gene>
    <name evidence="3" type="ORF">DR116_0002765</name>
</gene>
<dbReference type="PRINTS" id="PR00040">
    <property type="entry name" value="HTHMERR"/>
</dbReference>
<dbReference type="GO" id="GO:0003677">
    <property type="term" value="F:DNA binding"/>
    <property type="evidence" value="ECO:0007669"/>
    <property type="project" value="UniProtKB-KW"/>
</dbReference>
<evidence type="ECO:0000256" key="1">
    <source>
        <dbReference type="ARBA" id="ARBA00023125"/>
    </source>
</evidence>